<dbReference type="EMBL" id="JBHTBE010000001">
    <property type="protein sequence ID" value="MFC7267635.1"/>
    <property type="molecule type" value="Genomic_DNA"/>
</dbReference>
<accession>A0ABW2HB13</accession>
<keyword evidence="2" id="KW-1185">Reference proteome</keyword>
<gene>
    <name evidence="1" type="ORF">ACFQRL_01535</name>
</gene>
<evidence type="ECO:0000313" key="2">
    <source>
        <dbReference type="Proteomes" id="UP001596507"/>
    </source>
</evidence>
<name>A0ABW2HB13_9MICO</name>
<proteinExistence type="predicted"/>
<dbReference type="RefSeq" id="WP_262872567.1">
    <property type="nucleotide sequence ID" value="NZ_BAABKW010000018.1"/>
</dbReference>
<dbReference type="Proteomes" id="UP001596507">
    <property type="component" value="Unassembled WGS sequence"/>
</dbReference>
<sequence length="431" mass="47506">MPAESIPQWKLIADKLDALVSGPTDTQRALAEALGIDLPSQAPAPVAAAILRSNMSTALLETMTPAREIPEVLSEIEEELGLEPTTHLITGTKAEVSAWFAARYMVMTVRGLRSLQPEPGDIVTSPGWAGGDHRVISSIRSDGRVIMRRHPARSAWPNHLNVVARFGSEGYEAQERTVDARIRNATTSRSTNFANYARLSEYELTALQPPPEGIRALEELLEAGEHREEPLQRVLTQYPQLLARTVVGGWRTYVVPKPRLGGELVPDFLILGLNSVGPQWVTVEIEATRHRILNRDGSLSTPTRHAVGQINDWREWLTTNVAYAQTELGLFGLTNRAPGLVVIGRDDPSAERVASRALSDENSRIAVHSWDWLLRATRNADGAPIHGTDFARDNLPQLTPTMPLLGSTAHPVRHDDLLEEFDRRDASDEAS</sequence>
<evidence type="ECO:0000313" key="1">
    <source>
        <dbReference type="EMBL" id="MFC7267635.1"/>
    </source>
</evidence>
<organism evidence="1 2">
    <name type="scientific">Microbacterium fluvii</name>
    <dbReference type="NCBI Taxonomy" id="415215"/>
    <lineage>
        <taxon>Bacteria</taxon>
        <taxon>Bacillati</taxon>
        <taxon>Actinomycetota</taxon>
        <taxon>Actinomycetes</taxon>
        <taxon>Micrococcales</taxon>
        <taxon>Microbacteriaceae</taxon>
        <taxon>Microbacterium</taxon>
    </lineage>
</organism>
<protein>
    <submittedName>
        <fullName evidence="1">DUF4263 domain-containing protein</fullName>
    </submittedName>
</protein>
<comment type="caution">
    <text evidence="1">The sequence shown here is derived from an EMBL/GenBank/DDBJ whole genome shotgun (WGS) entry which is preliminary data.</text>
</comment>
<reference evidence="2" key="1">
    <citation type="journal article" date="2019" name="Int. J. Syst. Evol. Microbiol.">
        <title>The Global Catalogue of Microorganisms (GCM) 10K type strain sequencing project: providing services to taxonomists for standard genome sequencing and annotation.</title>
        <authorList>
            <consortium name="The Broad Institute Genomics Platform"/>
            <consortium name="The Broad Institute Genome Sequencing Center for Infectious Disease"/>
            <person name="Wu L."/>
            <person name="Ma J."/>
        </authorList>
    </citation>
    <scope>NUCLEOTIDE SEQUENCE [LARGE SCALE GENOMIC DNA]</scope>
    <source>
        <strain evidence="2">CGMCC 1.15772</strain>
    </source>
</reference>